<accession>A0A2H9M2B7</accession>
<feature type="repeat" description="TPR" evidence="3">
    <location>
        <begin position="176"/>
        <end position="209"/>
    </location>
</feature>
<dbReference type="InterPro" id="IPR011990">
    <property type="entry name" value="TPR-like_helical_dom_sf"/>
</dbReference>
<evidence type="ECO:0000256" key="4">
    <source>
        <dbReference type="SAM" id="Coils"/>
    </source>
</evidence>
<dbReference type="Proteomes" id="UP000230713">
    <property type="component" value="Unassembled WGS sequence"/>
</dbReference>
<dbReference type="AlphaFoldDB" id="A0A2H9M2B7"/>
<evidence type="ECO:0000256" key="3">
    <source>
        <dbReference type="PROSITE-ProRule" id="PRU00339"/>
    </source>
</evidence>
<feature type="coiled-coil region" evidence="4">
    <location>
        <begin position="182"/>
        <end position="236"/>
    </location>
</feature>
<gene>
    <name evidence="5" type="ORF">COS45_01485</name>
</gene>
<dbReference type="PANTHER" id="PTHR44943:SF8">
    <property type="entry name" value="TPR REPEAT-CONTAINING PROTEIN MJ0263"/>
    <property type="match status" value="1"/>
</dbReference>
<keyword evidence="4" id="KW-0175">Coiled coil</keyword>
<dbReference type="SMART" id="SM00028">
    <property type="entry name" value="TPR"/>
    <property type="match status" value="4"/>
</dbReference>
<dbReference type="InterPro" id="IPR051685">
    <property type="entry name" value="Ycf3/AcsC/BcsC/TPR_MFPF"/>
</dbReference>
<evidence type="ECO:0000256" key="2">
    <source>
        <dbReference type="ARBA" id="ARBA00022803"/>
    </source>
</evidence>
<comment type="caution">
    <text evidence="5">The sequence shown here is derived from an EMBL/GenBank/DDBJ whole genome shotgun (WGS) entry which is preliminary data.</text>
</comment>
<evidence type="ECO:0000313" key="5">
    <source>
        <dbReference type="EMBL" id="PIV13694.1"/>
    </source>
</evidence>
<keyword evidence="1" id="KW-0677">Repeat</keyword>
<dbReference type="PANTHER" id="PTHR44943">
    <property type="entry name" value="CELLULOSE SYNTHASE OPERON PROTEIN C"/>
    <property type="match status" value="1"/>
</dbReference>
<sequence length="309" mass="35744">DEKVRAFFNKNRYIRIIEGYTPGANKLIKENIKKTSDDPELSKEIYKTILSFIKETGLYPGSPGELAMNCAGYAGFATIIYNIFGYNTRPIKTHNHTATIVKVGNNSYVLDINYRNKLTDLREWIKEVGKTPLVGYGNNIGSVSIYNLGWLLYYLKFYIEAVNEYRKVIEIDPNDAKAHNNLGALLQNLKRYEETEKEFREAIKIYSYYDMTHNNLGALLQNLKRYEETEKEFREAIKINPNYANAHYILGFLLEELKRYEEAAIFLKKALQINPEFKSELCEIIEGLDKKIRECGGQLAIYTGKTMTM</sequence>
<dbReference type="EMBL" id="PEUT01000036">
    <property type="protein sequence ID" value="PIV13694.1"/>
    <property type="molecule type" value="Genomic_DNA"/>
</dbReference>
<reference evidence="6" key="1">
    <citation type="submission" date="2017-09" db="EMBL/GenBank/DDBJ databases">
        <title>Depth-based differentiation of microbial function through sediment-hosted aquifers and enrichment of novel symbionts in the deep terrestrial subsurface.</title>
        <authorList>
            <person name="Probst A.J."/>
            <person name="Ladd B."/>
            <person name="Jarett J.K."/>
            <person name="Geller-Mcgrath D.E."/>
            <person name="Sieber C.M.K."/>
            <person name="Emerson J.B."/>
            <person name="Anantharaman K."/>
            <person name="Thomas B.C."/>
            <person name="Malmstrom R."/>
            <person name="Stieglmeier M."/>
            <person name="Klingl A."/>
            <person name="Woyke T."/>
            <person name="Ryan C.M."/>
            <person name="Banfield J.F."/>
        </authorList>
    </citation>
    <scope>NUCLEOTIDE SEQUENCE [LARGE SCALE GENOMIC DNA]</scope>
</reference>
<name>A0A2H9M2B7_HUBC1</name>
<dbReference type="Pfam" id="PF13424">
    <property type="entry name" value="TPR_12"/>
    <property type="match status" value="1"/>
</dbReference>
<organism evidence="5 6">
    <name type="scientific">Huberarchaeum crystalense</name>
    <dbReference type="NCBI Taxonomy" id="2014257"/>
    <lineage>
        <taxon>Archaea</taxon>
        <taxon>Candidatus Huberarchaeota</taxon>
        <taxon>Candidatus Huberarchaeia</taxon>
        <taxon>Candidatus Huberarchaeales</taxon>
        <taxon>Candidatus Huberarchaeaceae</taxon>
        <taxon>Candidatus Huberarchaeum</taxon>
    </lineage>
</organism>
<keyword evidence="2 3" id="KW-0802">TPR repeat</keyword>
<proteinExistence type="predicted"/>
<feature type="non-terminal residue" evidence="5">
    <location>
        <position position="1"/>
    </location>
</feature>
<feature type="repeat" description="TPR" evidence="3">
    <location>
        <begin position="244"/>
        <end position="277"/>
    </location>
</feature>
<dbReference type="PROSITE" id="PS50293">
    <property type="entry name" value="TPR_REGION"/>
    <property type="match status" value="1"/>
</dbReference>
<dbReference type="PROSITE" id="PS50005">
    <property type="entry name" value="TPR"/>
    <property type="match status" value="4"/>
</dbReference>
<evidence type="ECO:0000313" key="6">
    <source>
        <dbReference type="Proteomes" id="UP000230713"/>
    </source>
</evidence>
<dbReference type="SUPFAM" id="SSF48452">
    <property type="entry name" value="TPR-like"/>
    <property type="match status" value="1"/>
</dbReference>
<dbReference type="InterPro" id="IPR019734">
    <property type="entry name" value="TPR_rpt"/>
</dbReference>
<dbReference type="Pfam" id="PF13414">
    <property type="entry name" value="TPR_11"/>
    <property type="match status" value="1"/>
</dbReference>
<feature type="repeat" description="TPR" evidence="3">
    <location>
        <begin position="210"/>
        <end position="243"/>
    </location>
</feature>
<dbReference type="Gene3D" id="1.25.40.10">
    <property type="entry name" value="Tetratricopeptide repeat domain"/>
    <property type="match status" value="2"/>
</dbReference>
<feature type="repeat" description="TPR" evidence="3">
    <location>
        <begin position="142"/>
        <end position="175"/>
    </location>
</feature>
<protein>
    <submittedName>
        <fullName evidence="5">Uncharacterized protein</fullName>
    </submittedName>
</protein>
<evidence type="ECO:0000256" key="1">
    <source>
        <dbReference type="ARBA" id="ARBA00022737"/>
    </source>
</evidence>